<dbReference type="EMBL" id="CM056815">
    <property type="protein sequence ID" value="KAJ8629395.1"/>
    <property type="molecule type" value="Genomic_DNA"/>
</dbReference>
<organism evidence="1 2">
    <name type="scientific">Persea americana</name>
    <name type="common">Avocado</name>
    <dbReference type="NCBI Taxonomy" id="3435"/>
    <lineage>
        <taxon>Eukaryota</taxon>
        <taxon>Viridiplantae</taxon>
        <taxon>Streptophyta</taxon>
        <taxon>Embryophyta</taxon>
        <taxon>Tracheophyta</taxon>
        <taxon>Spermatophyta</taxon>
        <taxon>Magnoliopsida</taxon>
        <taxon>Magnoliidae</taxon>
        <taxon>Laurales</taxon>
        <taxon>Lauraceae</taxon>
        <taxon>Persea</taxon>
    </lineage>
</organism>
<evidence type="ECO:0000313" key="1">
    <source>
        <dbReference type="EMBL" id="KAJ8629395.1"/>
    </source>
</evidence>
<accession>A0ACC2L7T4</accession>
<keyword evidence="2" id="KW-1185">Reference proteome</keyword>
<evidence type="ECO:0000313" key="2">
    <source>
        <dbReference type="Proteomes" id="UP001234297"/>
    </source>
</evidence>
<sequence length="68" mass="8104">MIPLEGKRRWCRGTPERQRRRTSGEQCRSIFTFNALANTHRDQSDIEKVRRTATHRQRSKQAPLRIVD</sequence>
<name>A0ACC2L7T4_PERAE</name>
<reference evidence="1 2" key="1">
    <citation type="journal article" date="2022" name="Hortic Res">
        <title>A haplotype resolved chromosomal level avocado genome allows analysis of novel avocado genes.</title>
        <authorList>
            <person name="Nath O."/>
            <person name="Fletcher S.J."/>
            <person name="Hayward A."/>
            <person name="Shaw L.M."/>
            <person name="Masouleh A.K."/>
            <person name="Furtado A."/>
            <person name="Henry R.J."/>
            <person name="Mitter N."/>
        </authorList>
    </citation>
    <scope>NUCLEOTIDE SEQUENCE [LARGE SCALE GENOMIC DNA]</scope>
    <source>
        <strain evidence="2">cv. Hass</strain>
    </source>
</reference>
<protein>
    <submittedName>
        <fullName evidence="1">Uncharacterized protein</fullName>
    </submittedName>
</protein>
<gene>
    <name evidence="1" type="ORF">MRB53_022718</name>
</gene>
<dbReference type="Proteomes" id="UP001234297">
    <property type="component" value="Chromosome 7"/>
</dbReference>
<proteinExistence type="predicted"/>
<comment type="caution">
    <text evidence="1">The sequence shown here is derived from an EMBL/GenBank/DDBJ whole genome shotgun (WGS) entry which is preliminary data.</text>
</comment>